<reference evidence="2" key="2">
    <citation type="submission" date="2023-06" db="EMBL/GenBank/DDBJ databases">
        <authorList>
            <consortium name="Lawrence Berkeley National Laboratory"/>
            <person name="Haridas S."/>
            <person name="Hensen N."/>
            <person name="Bonometti L."/>
            <person name="Westerberg I."/>
            <person name="Brannstrom I.O."/>
            <person name="Guillou S."/>
            <person name="Cros-Aarteil S."/>
            <person name="Calhoun S."/>
            <person name="Kuo A."/>
            <person name="Mondo S."/>
            <person name="Pangilinan J."/>
            <person name="Riley R."/>
            <person name="Labutti K."/>
            <person name="Andreopoulos B."/>
            <person name="Lipzen A."/>
            <person name="Chen C."/>
            <person name="Yanf M."/>
            <person name="Daum C."/>
            <person name="Ng V."/>
            <person name="Clum A."/>
            <person name="Steindorff A."/>
            <person name="Ohm R."/>
            <person name="Martin F."/>
            <person name="Silar P."/>
            <person name="Natvig D."/>
            <person name="Lalanne C."/>
            <person name="Gautier V."/>
            <person name="Ament-Velasquez S.L."/>
            <person name="Kruys A."/>
            <person name="Hutchinson M.I."/>
            <person name="Powell A.J."/>
            <person name="Barry K."/>
            <person name="Miller A.N."/>
            <person name="Grigoriev I.V."/>
            <person name="Debuchy R."/>
            <person name="Gladieux P."/>
            <person name="Thoren M.H."/>
            <person name="Johannesson H."/>
        </authorList>
    </citation>
    <scope>NUCLEOTIDE SEQUENCE</scope>
    <source>
        <strain evidence="2">SMH4131-1</strain>
    </source>
</reference>
<proteinExistence type="predicted"/>
<organism evidence="2 3">
    <name type="scientific">Cercophora scortea</name>
    <dbReference type="NCBI Taxonomy" id="314031"/>
    <lineage>
        <taxon>Eukaryota</taxon>
        <taxon>Fungi</taxon>
        <taxon>Dikarya</taxon>
        <taxon>Ascomycota</taxon>
        <taxon>Pezizomycotina</taxon>
        <taxon>Sordariomycetes</taxon>
        <taxon>Sordariomycetidae</taxon>
        <taxon>Sordariales</taxon>
        <taxon>Lasiosphaeriaceae</taxon>
        <taxon>Cercophora</taxon>
    </lineage>
</organism>
<keyword evidence="3" id="KW-1185">Reference proteome</keyword>
<dbReference type="AlphaFoldDB" id="A0AAE0IWK3"/>
<accession>A0AAE0IWK3</accession>
<evidence type="ECO:0000256" key="1">
    <source>
        <dbReference type="SAM" id="SignalP"/>
    </source>
</evidence>
<evidence type="ECO:0000313" key="3">
    <source>
        <dbReference type="Proteomes" id="UP001286456"/>
    </source>
</evidence>
<name>A0AAE0IWK3_9PEZI</name>
<feature type="signal peptide" evidence="1">
    <location>
        <begin position="1"/>
        <end position="17"/>
    </location>
</feature>
<gene>
    <name evidence="2" type="ORF">B0T19DRAFT_439388</name>
</gene>
<evidence type="ECO:0000313" key="2">
    <source>
        <dbReference type="EMBL" id="KAK3332563.1"/>
    </source>
</evidence>
<keyword evidence="1" id="KW-0732">Signal</keyword>
<protein>
    <submittedName>
        <fullName evidence="2">Uncharacterized protein</fullName>
    </submittedName>
</protein>
<dbReference type="Proteomes" id="UP001286456">
    <property type="component" value="Unassembled WGS sequence"/>
</dbReference>
<feature type="chain" id="PRO_5042205104" evidence="1">
    <location>
        <begin position="18"/>
        <end position="121"/>
    </location>
</feature>
<dbReference type="EMBL" id="JAUEPO010000002">
    <property type="protein sequence ID" value="KAK3332563.1"/>
    <property type="molecule type" value="Genomic_DNA"/>
</dbReference>
<sequence>MQLTTVIASLFAIGANAATISARQDLVLFTYNIVSTPVCTAAAFQNLQNFTQSQLPADGCFVFSSPVKTFLLAETPQNGNCQVILHPDAACAQGTYTLTSLHCGNAPTSDGFNSLSVANCL</sequence>
<reference evidence="2" key="1">
    <citation type="journal article" date="2023" name="Mol. Phylogenet. Evol.">
        <title>Genome-scale phylogeny and comparative genomics of the fungal order Sordariales.</title>
        <authorList>
            <person name="Hensen N."/>
            <person name="Bonometti L."/>
            <person name="Westerberg I."/>
            <person name="Brannstrom I.O."/>
            <person name="Guillou S."/>
            <person name="Cros-Aarteil S."/>
            <person name="Calhoun S."/>
            <person name="Haridas S."/>
            <person name="Kuo A."/>
            <person name="Mondo S."/>
            <person name="Pangilinan J."/>
            <person name="Riley R."/>
            <person name="LaButti K."/>
            <person name="Andreopoulos B."/>
            <person name="Lipzen A."/>
            <person name="Chen C."/>
            <person name="Yan M."/>
            <person name="Daum C."/>
            <person name="Ng V."/>
            <person name="Clum A."/>
            <person name="Steindorff A."/>
            <person name="Ohm R.A."/>
            <person name="Martin F."/>
            <person name="Silar P."/>
            <person name="Natvig D.O."/>
            <person name="Lalanne C."/>
            <person name="Gautier V."/>
            <person name="Ament-Velasquez S.L."/>
            <person name="Kruys A."/>
            <person name="Hutchinson M.I."/>
            <person name="Powell A.J."/>
            <person name="Barry K."/>
            <person name="Miller A.N."/>
            <person name="Grigoriev I.V."/>
            <person name="Debuchy R."/>
            <person name="Gladieux P."/>
            <person name="Hiltunen Thoren M."/>
            <person name="Johannesson H."/>
        </authorList>
    </citation>
    <scope>NUCLEOTIDE SEQUENCE</scope>
    <source>
        <strain evidence="2">SMH4131-1</strain>
    </source>
</reference>
<comment type="caution">
    <text evidence="2">The sequence shown here is derived from an EMBL/GenBank/DDBJ whole genome shotgun (WGS) entry which is preliminary data.</text>
</comment>